<dbReference type="GO" id="GO:0033554">
    <property type="term" value="P:cellular response to stress"/>
    <property type="evidence" value="ECO:0007669"/>
    <property type="project" value="TreeGrafter"/>
</dbReference>
<reference evidence="9" key="1">
    <citation type="submission" date="2021-01" db="EMBL/GenBank/DDBJ databases">
        <authorList>
            <person name="Corre E."/>
            <person name="Pelletier E."/>
            <person name="Niang G."/>
            <person name="Scheremetjew M."/>
            <person name="Finn R."/>
            <person name="Kale V."/>
            <person name="Holt S."/>
            <person name="Cochrane G."/>
            <person name="Meng A."/>
            <person name="Brown T."/>
            <person name="Cohen L."/>
        </authorList>
    </citation>
    <scope>NUCLEOTIDE SEQUENCE</scope>
    <source>
        <strain evidence="9">SoJaBio B1-5/56/2</strain>
    </source>
</reference>
<dbReference type="PANTHER" id="PTHR10681:SF177">
    <property type="entry name" value="TRYPAREDOXIN PEROXIDASE"/>
    <property type="match status" value="1"/>
</dbReference>
<evidence type="ECO:0000256" key="2">
    <source>
        <dbReference type="ARBA" id="ARBA00022490"/>
    </source>
</evidence>
<name>A0A7S4V111_9EUKA</name>
<dbReference type="FunFam" id="3.40.30.10:FF:000002">
    <property type="entry name" value="Alkyl hydroperoxide reductase C"/>
    <property type="match status" value="1"/>
</dbReference>
<dbReference type="AlphaFoldDB" id="A0A7S4V111"/>
<keyword evidence="4" id="KW-1015">Disulfide bond</keyword>
<evidence type="ECO:0000256" key="4">
    <source>
        <dbReference type="ARBA" id="ARBA00023157"/>
    </source>
</evidence>
<dbReference type="Pfam" id="PF10417">
    <property type="entry name" value="1-cysPrx_C"/>
    <property type="match status" value="1"/>
</dbReference>
<evidence type="ECO:0000313" key="9">
    <source>
        <dbReference type="EMBL" id="CAE2341112.1"/>
    </source>
</evidence>
<sequence>MLTRNAFRFLRSKIPATRMLTTASARCLSHSPKALCYPSDYETFQIATVRKEAPIFTAKGVVEGKIAPKPFTLTDFRGKYVVLLFYPLDFTFVCPTEIVAYNKRRKEFEDINTQVLTMSVDSVYSHAAWSSKPKQQGGISDDPIKIPMLSDITKEISKDYGVLIENEGIALRGQFIIDKSGILRHSSVNDLQIGRNVDETLRILHAVQYSDTHKGSVMPCGWKPGQDVITP</sequence>
<comment type="subcellular location">
    <subcellularLocation>
        <location evidence="1">Cytoplasm</location>
    </subcellularLocation>
</comment>
<evidence type="ECO:0000256" key="6">
    <source>
        <dbReference type="PIRNR" id="PIRNR000239"/>
    </source>
</evidence>
<dbReference type="SUPFAM" id="SSF52833">
    <property type="entry name" value="Thioredoxin-like"/>
    <property type="match status" value="1"/>
</dbReference>
<evidence type="ECO:0000256" key="7">
    <source>
        <dbReference type="PIRSR" id="PIRSR000239-1"/>
    </source>
</evidence>
<protein>
    <recommendedName>
        <fullName evidence="8">Thioredoxin domain-containing protein</fullName>
    </recommendedName>
</protein>
<comment type="similarity">
    <text evidence="6">Belongs to the peroxiredoxin family.</text>
</comment>
<keyword evidence="5 6" id="KW-0676">Redox-active center</keyword>
<dbReference type="CDD" id="cd03015">
    <property type="entry name" value="PRX_Typ2cys"/>
    <property type="match status" value="1"/>
</dbReference>
<dbReference type="InterPro" id="IPR024706">
    <property type="entry name" value="Peroxiredoxin_AhpC-typ"/>
</dbReference>
<proteinExistence type="inferred from homology"/>
<dbReference type="InterPro" id="IPR013766">
    <property type="entry name" value="Thioredoxin_domain"/>
</dbReference>
<dbReference type="InterPro" id="IPR000866">
    <property type="entry name" value="AhpC/TSA"/>
</dbReference>
<accession>A0A7S4V111</accession>
<keyword evidence="6" id="KW-0575">Peroxidase</keyword>
<evidence type="ECO:0000256" key="3">
    <source>
        <dbReference type="ARBA" id="ARBA00023002"/>
    </source>
</evidence>
<dbReference type="Gene3D" id="3.40.30.10">
    <property type="entry name" value="Glutaredoxin"/>
    <property type="match status" value="1"/>
</dbReference>
<evidence type="ECO:0000259" key="8">
    <source>
        <dbReference type="PROSITE" id="PS51352"/>
    </source>
</evidence>
<comment type="function">
    <text evidence="6">Thiol-specific peroxidase that catalyzes the reduction of hydrogen peroxide and organic hydroperoxides to water and alcohols, respectively.</text>
</comment>
<feature type="domain" description="Thioredoxin" evidence="8">
    <location>
        <begin position="47"/>
        <end position="209"/>
    </location>
</feature>
<keyword evidence="6" id="KW-0049">Antioxidant</keyword>
<dbReference type="PROSITE" id="PS51352">
    <property type="entry name" value="THIOREDOXIN_2"/>
    <property type="match status" value="1"/>
</dbReference>
<dbReference type="Pfam" id="PF00578">
    <property type="entry name" value="AhpC-TSA"/>
    <property type="match status" value="1"/>
</dbReference>
<dbReference type="GO" id="GO:0005829">
    <property type="term" value="C:cytosol"/>
    <property type="evidence" value="ECO:0007669"/>
    <property type="project" value="TreeGrafter"/>
</dbReference>
<feature type="active site" description="Cysteine sulfenic acid (-SOH) intermediate; for peroxidase activity" evidence="7">
    <location>
        <position position="94"/>
    </location>
</feature>
<dbReference type="InterPro" id="IPR050217">
    <property type="entry name" value="Peroxiredoxin"/>
</dbReference>
<gene>
    <name evidence="9" type="ORF">NAES01612_LOCUS26253</name>
</gene>
<evidence type="ECO:0000256" key="1">
    <source>
        <dbReference type="ARBA" id="ARBA00004496"/>
    </source>
</evidence>
<dbReference type="InterPro" id="IPR019479">
    <property type="entry name" value="Peroxiredoxin_C"/>
</dbReference>
<dbReference type="GO" id="GO:0042744">
    <property type="term" value="P:hydrogen peroxide catabolic process"/>
    <property type="evidence" value="ECO:0007669"/>
    <property type="project" value="TreeGrafter"/>
</dbReference>
<keyword evidence="3 6" id="KW-0560">Oxidoreductase</keyword>
<organism evidence="9">
    <name type="scientific">Paramoeba aestuarina</name>
    <dbReference type="NCBI Taxonomy" id="180227"/>
    <lineage>
        <taxon>Eukaryota</taxon>
        <taxon>Amoebozoa</taxon>
        <taxon>Discosea</taxon>
        <taxon>Flabellinia</taxon>
        <taxon>Dactylopodida</taxon>
        <taxon>Paramoebidae</taxon>
        <taxon>Paramoeba</taxon>
    </lineage>
</organism>
<dbReference type="InterPro" id="IPR036249">
    <property type="entry name" value="Thioredoxin-like_sf"/>
</dbReference>
<dbReference type="GO" id="GO:0008379">
    <property type="term" value="F:thioredoxin peroxidase activity"/>
    <property type="evidence" value="ECO:0007669"/>
    <property type="project" value="TreeGrafter"/>
</dbReference>
<dbReference type="GO" id="GO:0045454">
    <property type="term" value="P:cell redox homeostasis"/>
    <property type="evidence" value="ECO:0007669"/>
    <property type="project" value="TreeGrafter"/>
</dbReference>
<dbReference type="EMBL" id="HBKR01040268">
    <property type="protein sequence ID" value="CAE2341112.1"/>
    <property type="molecule type" value="Transcribed_RNA"/>
</dbReference>
<evidence type="ECO:0000256" key="5">
    <source>
        <dbReference type="ARBA" id="ARBA00023284"/>
    </source>
</evidence>
<dbReference type="PIRSF" id="PIRSF000239">
    <property type="entry name" value="AHPC"/>
    <property type="match status" value="1"/>
</dbReference>
<keyword evidence="2" id="KW-0963">Cytoplasm</keyword>
<dbReference type="GO" id="GO:0006979">
    <property type="term" value="P:response to oxidative stress"/>
    <property type="evidence" value="ECO:0007669"/>
    <property type="project" value="TreeGrafter"/>
</dbReference>
<dbReference type="PANTHER" id="PTHR10681">
    <property type="entry name" value="THIOREDOXIN PEROXIDASE"/>
    <property type="match status" value="1"/>
</dbReference>